<dbReference type="STRING" id="1792845.BC343_11435"/>
<protein>
    <recommendedName>
        <fullName evidence="5">Signal peptidase</fullName>
    </recommendedName>
</protein>
<evidence type="ECO:0008006" key="5">
    <source>
        <dbReference type="Google" id="ProtNLM"/>
    </source>
</evidence>
<dbReference type="Proteomes" id="UP000189739">
    <property type="component" value="Unassembled WGS sequence"/>
</dbReference>
<proteinExistence type="predicted"/>
<gene>
    <name evidence="3" type="ORF">BC343_11435</name>
</gene>
<dbReference type="AlphaFoldDB" id="A0A1S9PBS0"/>
<keyword evidence="1" id="KW-1133">Transmembrane helix</keyword>
<feature type="transmembrane region" description="Helical" evidence="1">
    <location>
        <begin position="47"/>
        <end position="65"/>
    </location>
</feature>
<dbReference type="EMBL" id="MBTF01000034">
    <property type="protein sequence ID" value="OOQ58247.1"/>
    <property type="molecule type" value="Genomic_DNA"/>
</dbReference>
<evidence type="ECO:0000313" key="3">
    <source>
        <dbReference type="EMBL" id="OOQ58247.1"/>
    </source>
</evidence>
<accession>A0A1S9PBS0</accession>
<keyword evidence="4" id="KW-1185">Reference proteome</keyword>
<evidence type="ECO:0000256" key="2">
    <source>
        <dbReference type="SAM" id="SignalP"/>
    </source>
</evidence>
<keyword evidence="1" id="KW-0472">Membrane</keyword>
<keyword evidence="2" id="KW-0732">Signal</keyword>
<feature type="signal peptide" evidence="2">
    <location>
        <begin position="1"/>
        <end position="23"/>
    </location>
</feature>
<keyword evidence="1" id="KW-0812">Transmembrane</keyword>
<organism evidence="3 4">
    <name type="scientific">Mucilaginibacter pedocola</name>
    <dbReference type="NCBI Taxonomy" id="1792845"/>
    <lineage>
        <taxon>Bacteria</taxon>
        <taxon>Pseudomonadati</taxon>
        <taxon>Bacteroidota</taxon>
        <taxon>Sphingobacteriia</taxon>
        <taxon>Sphingobacteriales</taxon>
        <taxon>Sphingobacteriaceae</taxon>
        <taxon>Mucilaginibacter</taxon>
    </lineage>
</organism>
<name>A0A1S9PBS0_9SPHI</name>
<evidence type="ECO:0000313" key="4">
    <source>
        <dbReference type="Proteomes" id="UP000189739"/>
    </source>
</evidence>
<feature type="chain" id="PRO_5012142538" description="Signal peptidase" evidence="2">
    <location>
        <begin position="24"/>
        <end position="76"/>
    </location>
</feature>
<dbReference type="OrthoDB" id="799926at2"/>
<dbReference type="RefSeq" id="WP_078349992.1">
    <property type="nucleotide sequence ID" value="NZ_MBTF01000034.1"/>
</dbReference>
<reference evidence="3 4" key="1">
    <citation type="submission" date="2016-07" db="EMBL/GenBank/DDBJ databases">
        <title>Genomic analysis of zinc-resistant bacterium Mucilaginibacter pedocola TBZ30.</title>
        <authorList>
            <person name="Huang J."/>
            <person name="Tang J."/>
        </authorList>
    </citation>
    <scope>NUCLEOTIDE SEQUENCE [LARGE SCALE GENOMIC DNA]</scope>
    <source>
        <strain evidence="3 4">TBZ30</strain>
    </source>
</reference>
<sequence>MWKRLCALIAVLVLGTFNNLVLAQCNEVPNPGDPDDPGYDPNGCPVPLDTWVIVLVVAAFAYGYYNLNKKQKALMA</sequence>
<evidence type="ECO:0000256" key="1">
    <source>
        <dbReference type="SAM" id="Phobius"/>
    </source>
</evidence>
<comment type="caution">
    <text evidence="3">The sequence shown here is derived from an EMBL/GenBank/DDBJ whole genome shotgun (WGS) entry which is preliminary data.</text>
</comment>